<dbReference type="EMBL" id="JADLQN010000007">
    <property type="protein sequence ID" value="MBF6357878.1"/>
    <property type="molecule type" value="Genomic_DNA"/>
</dbReference>
<organism evidence="2 3">
    <name type="scientific">Nocardia higoensis</name>
    <dbReference type="NCBI Taxonomy" id="228599"/>
    <lineage>
        <taxon>Bacteria</taxon>
        <taxon>Bacillati</taxon>
        <taxon>Actinomycetota</taxon>
        <taxon>Actinomycetes</taxon>
        <taxon>Mycobacteriales</taxon>
        <taxon>Nocardiaceae</taxon>
        <taxon>Nocardia</taxon>
    </lineage>
</organism>
<gene>
    <name evidence="2" type="ORF">IU449_25605</name>
</gene>
<feature type="signal peptide" evidence="1">
    <location>
        <begin position="1"/>
        <end position="25"/>
    </location>
</feature>
<evidence type="ECO:0000313" key="3">
    <source>
        <dbReference type="Proteomes" id="UP000707731"/>
    </source>
</evidence>
<keyword evidence="3" id="KW-1185">Reference proteome</keyword>
<comment type="caution">
    <text evidence="2">The sequence shown here is derived from an EMBL/GenBank/DDBJ whole genome shotgun (WGS) entry which is preliminary data.</text>
</comment>
<dbReference type="RefSeq" id="WP_195004720.1">
    <property type="nucleotide sequence ID" value="NZ_JADLQN010000007.1"/>
</dbReference>
<feature type="chain" id="PRO_5046462957" evidence="1">
    <location>
        <begin position="26"/>
        <end position="145"/>
    </location>
</feature>
<dbReference type="Proteomes" id="UP000707731">
    <property type="component" value="Unassembled WGS sequence"/>
</dbReference>
<name>A0ABS0DHD3_9NOCA</name>
<accession>A0ABS0DHD3</accession>
<sequence>MTASHRHLRRAGFGASAFGAMVATAVLTAPHAAAWVGDLSVSGENHKVDCSYTLTARVDIDRLTEVKFTDNGVAIPGSPVKPSILSDKVTIKWKPTTAGSHRLEARQLLISDSVTVQVAEGSGGFTGSASCGGGLGGLLPSLSAG</sequence>
<evidence type="ECO:0000256" key="1">
    <source>
        <dbReference type="SAM" id="SignalP"/>
    </source>
</evidence>
<evidence type="ECO:0000313" key="2">
    <source>
        <dbReference type="EMBL" id="MBF6357878.1"/>
    </source>
</evidence>
<protein>
    <submittedName>
        <fullName evidence="2">Uncharacterized protein</fullName>
    </submittedName>
</protein>
<keyword evidence="1" id="KW-0732">Signal</keyword>
<reference evidence="2 3" key="1">
    <citation type="submission" date="2020-10" db="EMBL/GenBank/DDBJ databases">
        <title>Identification of Nocardia species via Next-generation sequencing and recognition of intraspecies genetic diversity.</title>
        <authorList>
            <person name="Li P."/>
            <person name="Li P."/>
            <person name="Lu B."/>
        </authorList>
    </citation>
    <scope>NUCLEOTIDE SEQUENCE [LARGE SCALE GENOMIC DNA]</scope>
    <source>
        <strain evidence="2 3">BJ06-0143</strain>
    </source>
</reference>
<proteinExistence type="predicted"/>